<evidence type="ECO:0000313" key="1">
    <source>
        <dbReference type="EMBL" id="KKP00005.1"/>
    </source>
</evidence>
<accession>A0A0F9X5X3</accession>
<organism evidence="1 2">
    <name type="scientific">Trichoderma harzianum</name>
    <name type="common">Hypocrea lixii</name>
    <dbReference type="NCBI Taxonomy" id="5544"/>
    <lineage>
        <taxon>Eukaryota</taxon>
        <taxon>Fungi</taxon>
        <taxon>Dikarya</taxon>
        <taxon>Ascomycota</taxon>
        <taxon>Pezizomycotina</taxon>
        <taxon>Sordariomycetes</taxon>
        <taxon>Hypocreomycetidae</taxon>
        <taxon>Hypocreales</taxon>
        <taxon>Hypocreaceae</taxon>
        <taxon>Trichoderma</taxon>
    </lineage>
</organism>
<proteinExistence type="predicted"/>
<dbReference type="OMA" id="TYHSAPN"/>
<evidence type="ECO:0000313" key="2">
    <source>
        <dbReference type="Proteomes" id="UP000034112"/>
    </source>
</evidence>
<dbReference type="Proteomes" id="UP000034112">
    <property type="component" value="Unassembled WGS sequence"/>
</dbReference>
<dbReference type="EMBL" id="JOKZ01000283">
    <property type="protein sequence ID" value="KKP00005.1"/>
    <property type="molecule type" value="Genomic_DNA"/>
</dbReference>
<name>A0A0F9X5X3_TRIHA</name>
<dbReference type="OrthoDB" id="4500473at2759"/>
<gene>
    <name evidence="1" type="ORF">THAR02_07886</name>
</gene>
<protein>
    <submittedName>
        <fullName evidence="1">Uncharacterized protein</fullName>
    </submittedName>
</protein>
<dbReference type="AlphaFoldDB" id="A0A0F9X5X3"/>
<comment type="caution">
    <text evidence="1">The sequence shown here is derived from an EMBL/GenBank/DDBJ whole genome shotgun (WGS) entry which is preliminary data.</text>
</comment>
<reference evidence="2" key="1">
    <citation type="journal article" date="2015" name="Genome Announc.">
        <title>Draft whole-genome sequence of the biocontrol agent Trichoderma harzianum T6776.</title>
        <authorList>
            <person name="Baroncelli R."/>
            <person name="Piaggeschi G."/>
            <person name="Fiorini L."/>
            <person name="Bertolini E."/>
            <person name="Zapparata A."/>
            <person name="Pe M.E."/>
            <person name="Sarrocco S."/>
            <person name="Vannacci G."/>
        </authorList>
    </citation>
    <scope>NUCLEOTIDE SEQUENCE [LARGE SCALE GENOMIC DNA]</scope>
    <source>
        <strain evidence="2">T6776</strain>
    </source>
</reference>
<sequence>MSTIRTVLTYHSAPNFSTPSPDANGPLQLGSLLYEISDPAPLNTKDRRPIPEDEIFRSHLDRFGAAMNRRTDGELGVFAKLLGLDVVGGKLSINGTGSKNEILLVNRLDTMYFNPSREYMELAMQTRSVRVFRDATRDREPLFMVTGIKIARGASASAMEGRALGGSVEAGMPDLATGLVQIGVTAGGEMSRENRMGFQRSSDFVLGYRVSLINMQKDTRRPKVYTRGATMVSDDVEELVDGDRGDPEAIHGFSILCRSDVFADTLQRPKLLFHIFVSKQTPSPS</sequence>